<dbReference type="OrthoDB" id="9813892at2"/>
<dbReference type="RefSeq" id="WP_076782790.1">
    <property type="nucleotide sequence ID" value="NZ_FTPU01000011.1"/>
</dbReference>
<dbReference type="AlphaFoldDB" id="A0A1U7PVP5"/>
<name>A0A1U7PVP5_9FLAO</name>
<sequence>MKKLLLLSFTIISSILSSQKFKIDTLLTDKISIRAIQLWDGKVWYAGTDSKFGYVGIKDKSDRKQILLSAKNLQFRTLAYNKSNFYTINIESPAYFFKVNRKTLHTSVVFTDQDKTAFYDAFKFTDNSYAIAFSDPTENQKLNISLTRNSGDSWIHCNNCPDFPLLEKGEAAFAASNSNIASVGNFIWIATGGTKSRIYRMKNKDCNWQVFETPFIQGTSSQGIYSIDFYDKNFGIAVGGDYTKQADNINNIATTKDGGQTWQIQASGENAGYMTCVKFRPKTKGKDIVAVGDQHISFSSDYGKTWTKISDEKNLYACDWLDNNTLILAGKNRIIRLKFD</sequence>
<dbReference type="InterPro" id="IPR015943">
    <property type="entry name" value="WD40/YVTN_repeat-like_dom_sf"/>
</dbReference>
<evidence type="ECO:0000313" key="1">
    <source>
        <dbReference type="EMBL" id="SIT96574.1"/>
    </source>
</evidence>
<organism evidence="1 2">
    <name type="scientific">Epilithonimonas bovis DSM 19482</name>
    <dbReference type="NCBI Taxonomy" id="1121284"/>
    <lineage>
        <taxon>Bacteria</taxon>
        <taxon>Pseudomonadati</taxon>
        <taxon>Bacteroidota</taxon>
        <taxon>Flavobacteriia</taxon>
        <taxon>Flavobacteriales</taxon>
        <taxon>Weeksellaceae</taxon>
        <taxon>Chryseobacterium group</taxon>
        <taxon>Epilithonimonas</taxon>
    </lineage>
</organism>
<evidence type="ECO:0000313" key="2">
    <source>
        <dbReference type="Proteomes" id="UP000187261"/>
    </source>
</evidence>
<dbReference type="STRING" id="1121284.SAMN05660493_01262"/>
<dbReference type="Gene3D" id="2.130.10.10">
    <property type="entry name" value="YVTN repeat-like/Quinoprotein amine dehydrogenase"/>
    <property type="match status" value="1"/>
</dbReference>
<protein>
    <recommendedName>
        <fullName evidence="3">Glycosyl hydrolase</fullName>
    </recommendedName>
</protein>
<evidence type="ECO:0008006" key="3">
    <source>
        <dbReference type="Google" id="ProtNLM"/>
    </source>
</evidence>
<gene>
    <name evidence="1" type="ORF">SAMN05660493_01262</name>
</gene>
<dbReference type="Proteomes" id="UP000187261">
    <property type="component" value="Unassembled WGS sequence"/>
</dbReference>
<reference evidence="2" key="1">
    <citation type="submission" date="2016-10" db="EMBL/GenBank/DDBJ databases">
        <authorList>
            <person name="Varghese N."/>
            <person name="Submissions S."/>
        </authorList>
    </citation>
    <scope>NUCLEOTIDE SEQUENCE [LARGE SCALE GENOMIC DNA]</scope>
    <source>
        <strain evidence="2">DSM 19482</strain>
    </source>
</reference>
<proteinExistence type="predicted"/>
<dbReference type="SUPFAM" id="SSF110296">
    <property type="entry name" value="Oligoxyloglucan reducing end-specific cellobiohydrolase"/>
    <property type="match status" value="1"/>
</dbReference>
<keyword evidence="2" id="KW-1185">Reference proteome</keyword>
<dbReference type="EMBL" id="FTPU01000011">
    <property type="protein sequence ID" value="SIT96574.1"/>
    <property type="molecule type" value="Genomic_DNA"/>
</dbReference>
<accession>A0A1U7PVP5</accession>